<accession>A0A1Y2EM28</accession>
<dbReference type="OrthoDB" id="5595153at2759"/>
<dbReference type="Proteomes" id="UP000193920">
    <property type="component" value="Unassembled WGS sequence"/>
</dbReference>
<gene>
    <name evidence="1" type="ORF">LY90DRAFT_503579</name>
</gene>
<protein>
    <submittedName>
        <fullName evidence="1">Uncharacterized protein</fullName>
    </submittedName>
</protein>
<reference evidence="1 2" key="1">
    <citation type="submission" date="2016-08" db="EMBL/GenBank/DDBJ databases">
        <title>A Parts List for Fungal Cellulosomes Revealed by Comparative Genomics.</title>
        <authorList>
            <consortium name="DOE Joint Genome Institute"/>
            <person name="Haitjema C.H."/>
            <person name="Gilmore S.P."/>
            <person name="Henske J.K."/>
            <person name="Solomon K.V."/>
            <person name="De Groot R."/>
            <person name="Kuo A."/>
            <person name="Mondo S.J."/>
            <person name="Salamov A.A."/>
            <person name="Labutti K."/>
            <person name="Zhao Z."/>
            <person name="Chiniquy J."/>
            <person name="Barry K."/>
            <person name="Brewer H.M."/>
            <person name="Purvine S.O."/>
            <person name="Wright A.T."/>
            <person name="Boxma B."/>
            <person name="Van Alen T."/>
            <person name="Hackstein J.H."/>
            <person name="Baker S.E."/>
            <person name="Grigoriev I.V."/>
            <person name="O'Malley M.A."/>
        </authorList>
    </citation>
    <scope>NUCLEOTIDE SEQUENCE [LARGE SCALE GENOMIC DNA]</scope>
    <source>
        <strain evidence="1 2">G1</strain>
    </source>
</reference>
<name>A0A1Y2EM28_9FUNG</name>
<dbReference type="AlphaFoldDB" id="A0A1Y2EM28"/>
<dbReference type="STRING" id="1754190.A0A1Y2EM28"/>
<proteinExistence type="predicted"/>
<evidence type="ECO:0000313" key="1">
    <source>
        <dbReference type="EMBL" id="ORY72631.1"/>
    </source>
</evidence>
<comment type="caution">
    <text evidence="1">The sequence shown here is derived from an EMBL/GenBank/DDBJ whole genome shotgun (WGS) entry which is preliminary data.</text>
</comment>
<sequence length="285" mass="32554">MGKSIISSYIEKQKQFISQVKSIQHDIINKEYKKHGCSFNDYVKSKWNISKAQAYRYLISAKVLDQLKEYDILPNYERLCRTINSITETPQQIKLLWGIIIKRYRNSPDNINSSMITKVWKELCMDKKYSNVCHIESGFSDKIERTLGDYSRRIKSKQLNSKTAKTNQNINNIKNNVSPNIPSTVISPIPVNDNSISSQVPTTIISPISINDNSIPSPVPTIVSPTITVPENTVSYKNNFSSQNNIQLATITTTAPTNEICYIPTYQPQYVFCNDQNQVQNIIIY</sequence>
<organism evidence="1 2">
    <name type="scientific">Neocallimastix californiae</name>
    <dbReference type="NCBI Taxonomy" id="1754190"/>
    <lineage>
        <taxon>Eukaryota</taxon>
        <taxon>Fungi</taxon>
        <taxon>Fungi incertae sedis</taxon>
        <taxon>Chytridiomycota</taxon>
        <taxon>Chytridiomycota incertae sedis</taxon>
        <taxon>Neocallimastigomycetes</taxon>
        <taxon>Neocallimastigales</taxon>
        <taxon>Neocallimastigaceae</taxon>
        <taxon>Neocallimastix</taxon>
    </lineage>
</organism>
<dbReference type="EMBL" id="MCOG01000038">
    <property type="protein sequence ID" value="ORY72631.1"/>
    <property type="molecule type" value="Genomic_DNA"/>
</dbReference>
<evidence type="ECO:0000313" key="2">
    <source>
        <dbReference type="Proteomes" id="UP000193920"/>
    </source>
</evidence>
<keyword evidence="2" id="KW-1185">Reference proteome</keyword>